<reference evidence="1 2" key="1">
    <citation type="journal article" date="2021" name="Commun. Biol.">
        <title>The genome of Shorea leprosula (Dipterocarpaceae) highlights the ecological relevance of drought in aseasonal tropical rainforests.</title>
        <authorList>
            <person name="Ng K.K.S."/>
            <person name="Kobayashi M.J."/>
            <person name="Fawcett J.A."/>
            <person name="Hatakeyama M."/>
            <person name="Paape T."/>
            <person name="Ng C.H."/>
            <person name="Ang C.C."/>
            <person name="Tnah L.H."/>
            <person name="Lee C.T."/>
            <person name="Nishiyama T."/>
            <person name="Sese J."/>
            <person name="O'Brien M.J."/>
            <person name="Copetti D."/>
            <person name="Mohd Noor M.I."/>
            <person name="Ong R.C."/>
            <person name="Putra M."/>
            <person name="Sireger I.Z."/>
            <person name="Indrioko S."/>
            <person name="Kosugi Y."/>
            <person name="Izuno A."/>
            <person name="Isagi Y."/>
            <person name="Lee S.L."/>
            <person name="Shimizu K.K."/>
        </authorList>
    </citation>
    <scope>NUCLEOTIDE SEQUENCE [LARGE SCALE GENOMIC DNA]</scope>
    <source>
        <strain evidence="1">214</strain>
    </source>
</reference>
<sequence length="47" mass="5172">MIFHFQSFFNCDTLAVPIVSSLSHLSFSASAQPHHSNLTLSDSHAQI</sequence>
<accession>A0AAV5IU95</accession>
<comment type="caution">
    <text evidence="1">The sequence shown here is derived from an EMBL/GenBank/DDBJ whole genome shotgun (WGS) entry which is preliminary data.</text>
</comment>
<gene>
    <name evidence="1" type="ORF">SLEP1_g17419</name>
</gene>
<keyword evidence="2" id="KW-1185">Reference proteome</keyword>
<dbReference type="AlphaFoldDB" id="A0AAV5IU95"/>
<dbReference type="EMBL" id="BPVZ01000023">
    <property type="protein sequence ID" value="GKV05402.1"/>
    <property type="molecule type" value="Genomic_DNA"/>
</dbReference>
<dbReference type="Proteomes" id="UP001054252">
    <property type="component" value="Unassembled WGS sequence"/>
</dbReference>
<evidence type="ECO:0000313" key="1">
    <source>
        <dbReference type="EMBL" id="GKV05402.1"/>
    </source>
</evidence>
<name>A0AAV5IU95_9ROSI</name>
<organism evidence="1 2">
    <name type="scientific">Rubroshorea leprosula</name>
    <dbReference type="NCBI Taxonomy" id="152421"/>
    <lineage>
        <taxon>Eukaryota</taxon>
        <taxon>Viridiplantae</taxon>
        <taxon>Streptophyta</taxon>
        <taxon>Embryophyta</taxon>
        <taxon>Tracheophyta</taxon>
        <taxon>Spermatophyta</taxon>
        <taxon>Magnoliopsida</taxon>
        <taxon>eudicotyledons</taxon>
        <taxon>Gunneridae</taxon>
        <taxon>Pentapetalae</taxon>
        <taxon>rosids</taxon>
        <taxon>malvids</taxon>
        <taxon>Malvales</taxon>
        <taxon>Dipterocarpaceae</taxon>
        <taxon>Rubroshorea</taxon>
    </lineage>
</organism>
<evidence type="ECO:0000313" key="2">
    <source>
        <dbReference type="Proteomes" id="UP001054252"/>
    </source>
</evidence>
<protein>
    <submittedName>
        <fullName evidence="1">Uncharacterized protein</fullName>
    </submittedName>
</protein>
<proteinExistence type="predicted"/>